<proteinExistence type="predicted"/>
<dbReference type="Proteomes" id="UP000266568">
    <property type="component" value="Unassembled WGS sequence"/>
</dbReference>
<comment type="caution">
    <text evidence="1">The sequence shown here is derived from an EMBL/GenBank/DDBJ whole genome shotgun (WGS) entry which is preliminary data.</text>
</comment>
<accession>A0A397P5A9</accession>
<dbReference type="EMBL" id="QXDC01000003">
    <property type="protein sequence ID" value="RIA44078.1"/>
    <property type="molecule type" value="Genomic_DNA"/>
</dbReference>
<keyword evidence="2" id="KW-1185">Reference proteome</keyword>
<evidence type="ECO:0000313" key="2">
    <source>
        <dbReference type="Proteomes" id="UP000266568"/>
    </source>
</evidence>
<evidence type="ECO:0000313" key="1">
    <source>
        <dbReference type="EMBL" id="RIA44078.1"/>
    </source>
</evidence>
<dbReference type="AlphaFoldDB" id="A0A397P5A9"/>
<reference evidence="1 2" key="1">
    <citation type="submission" date="2018-08" db="EMBL/GenBank/DDBJ databases">
        <title>Genomic Encyclopedia of Type Strains, Phase IV (KMG-IV): sequencing the most valuable type-strain genomes for metagenomic binning, comparative biology and taxonomic classification.</title>
        <authorList>
            <person name="Goeker M."/>
        </authorList>
    </citation>
    <scope>NUCLEOTIDE SEQUENCE [LARGE SCALE GENOMIC DNA]</scope>
    <source>
        <strain evidence="1 2">DSM 25527</strain>
    </source>
</reference>
<sequence length="51" mass="5671">MVAAVKRLTIQIGRRRPAPKSLRPTRLDPLHVDVLAAMIATLPPKQQETKS</sequence>
<name>A0A397P5A9_9SPHN</name>
<gene>
    <name evidence="1" type="ORF">DFR49_2315</name>
</gene>
<protein>
    <submittedName>
        <fullName evidence="1">Uncharacterized protein</fullName>
    </submittedName>
</protein>
<organism evidence="1 2">
    <name type="scientific">Hephaestia caeni</name>
    <dbReference type="NCBI Taxonomy" id="645617"/>
    <lineage>
        <taxon>Bacteria</taxon>
        <taxon>Pseudomonadati</taxon>
        <taxon>Pseudomonadota</taxon>
        <taxon>Alphaproteobacteria</taxon>
        <taxon>Sphingomonadales</taxon>
        <taxon>Sphingomonadaceae</taxon>
        <taxon>Hephaestia</taxon>
    </lineage>
</organism>